<dbReference type="Gene3D" id="2.40.70.10">
    <property type="entry name" value="Acid Proteases"/>
    <property type="match status" value="1"/>
</dbReference>
<dbReference type="RefSeq" id="WP_099149205.1">
    <property type="nucleotide sequence ID" value="NZ_PDUD01000010.1"/>
</dbReference>
<dbReference type="GO" id="GO:0004190">
    <property type="term" value="F:aspartic-type endopeptidase activity"/>
    <property type="evidence" value="ECO:0007669"/>
    <property type="project" value="InterPro"/>
</dbReference>
<accession>A0A2D0NFX0</accession>
<evidence type="ECO:0000313" key="3">
    <source>
        <dbReference type="Proteomes" id="UP000223913"/>
    </source>
</evidence>
<sequence>MKYLTASRSILGFLLLCLLALPAGKAQTTVELDMMSQDDKPLVRARINGQNAYFLVDTGSDISLLFAEFQDSFGFQTNDGAPSGLKNITGVQGKSVSLQRTYNARVEAEGCFFPIRFPALEGGRYLQVVKQNSELQIVGIIGVDLMRQLKVQIDYSRDKVAMVFPDRVCKVSQAETKMTGDR</sequence>
<evidence type="ECO:0008006" key="4">
    <source>
        <dbReference type="Google" id="ProtNLM"/>
    </source>
</evidence>
<feature type="signal peptide" evidence="1">
    <location>
        <begin position="1"/>
        <end position="25"/>
    </location>
</feature>
<evidence type="ECO:0000256" key="1">
    <source>
        <dbReference type="SAM" id="SignalP"/>
    </source>
</evidence>
<dbReference type="InterPro" id="IPR001969">
    <property type="entry name" value="Aspartic_peptidase_AS"/>
</dbReference>
<dbReference type="EMBL" id="PDUD01000010">
    <property type="protein sequence ID" value="PHN07276.1"/>
    <property type="molecule type" value="Genomic_DNA"/>
</dbReference>
<dbReference type="InterPro" id="IPR021109">
    <property type="entry name" value="Peptidase_aspartic_dom_sf"/>
</dbReference>
<feature type="chain" id="PRO_5012790748" description="Peptidase A2 domain-containing protein" evidence="1">
    <location>
        <begin position="26"/>
        <end position="182"/>
    </location>
</feature>
<dbReference type="Proteomes" id="UP000223913">
    <property type="component" value="Unassembled WGS sequence"/>
</dbReference>
<keyword evidence="1" id="KW-0732">Signal</keyword>
<comment type="caution">
    <text evidence="2">The sequence shown here is derived from an EMBL/GenBank/DDBJ whole genome shotgun (WGS) entry which is preliminary data.</text>
</comment>
<dbReference type="GO" id="GO:0006508">
    <property type="term" value="P:proteolysis"/>
    <property type="evidence" value="ECO:0007669"/>
    <property type="project" value="InterPro"/>
</dbReference>
<dbReference type="Pfam" id="PF13650">
    <property type="entry name" value="Asp_protease_2"/>
    <property type="match status" value="1"/>
</dbReference>
<dbReference type="SUPFAM" id="SSF50630">
    <property type="entry name" value="Acid proteases"/>
    <property type="match status" value="1"/>
</dbReference>
<organism evidence="2 3">
    <name type="scientific">Flavilitoribacter nigricans (strain ATCC 23147 / DSM 23189 / NBRC 102662 / NCIMB 1420 / SS-2)</name>
    <name type="common">Lewinella nigricans</name>
    <dbReference type="NCBI Taxonomy" id="1122177"/>
    <lineage>
        <taxon>Bacteria</taxon>
        <taxon>Pseudomonadati</taxon>
        <taxon>Bacteroidota</taxon>
        <taxon>Saprospiria</taxon>
        <taxon>Saprospirales</taxon>
        <taxon>Lewinellaceae</taxon>
        <taxon>Flavilitoribacter</taxon>
    </lineage>
</organism>
<dbReference type="AlphaFoldDB" id="A0A2D0NFX0"/>
<dbReference type="OrthoDB" id="7595324at2"/>
<gene>
    <name evidence="2" type="ORF">CRP01_06500</name>
</gene>
<name>A0A2D0NFX0_FLAN2</name>
<reference evidence="2 3" key="1">
    <citation type="submission" date="2017-10" db="EMBL/GenBank/DDBJ databases">
        <title>The draft genome sequence of Lewinella nigricans NBRC 102662.</title>
        <authorList>
            <person name="Wang K."/>
        </authorList>
    </citation>
    <scope>NUCLEOTIDE SEQUENCE [LARGE SCALE GENOMIC DNA]</scope>
    <source>
        <strain evidence="2 3">NBRC 102662</strain>
    </source>
</reference>
<proteinExistence type="predicted"/>
<protein>
    <recommendedName>
        <fullName evidence="4">Peptidase A2 domain-containing protein</fullName>
    </recommendedName>
</protein>
<dbReference type="PROSITE" id="PS00141">
    <property type="entry name" value="ASP_PROTEASE"/>
    <property type="match status" value="1"/>
</dbReference>
<evidence type="ECO:0000313" key="2">
    <source>
        <dbReference type="EMBL" id="PHN07276.1"/>
    </source>
</evidence>
<keyword evidence="3" id="KW-1185">Reference proteome</keyword>